<dbReference type="AlphaFoldDB" id="A0A9P0CR17"/>
<dbReference type="OrthoDB" id="10256829at2759"/>
<keyword evidence="2" id="KW-0732">Signal</keyword>
<reference evidence="3" key="1">
    <citation type="submission" date="2022-01" db="EMBL/GenBank/DDBJ databases">
        <authorList>
            <person name="King R."/>
        </authorList>
    </citation>
    <scope>NUCLEOTIDE SEQUENCE</scope>
</reference>
<evidence type="ECO:0000256" key="2">
    <source>
        <dbReference type="SAM" id="SignalP"/>
    </source>
</evidence>
<feature type="signal peptide" evidence="2">
    <location>
        <begin position="1"/>
        <end position="21"/>
    </location>
</feature>
<keyword evidence="1" id="KW-0812">Transmembrane</keyword>
<feature type="chain" id="PRO_5040306000" description="VWFA domain-containing protein" evidence="2">
    <location>
        <begin position="22"/>
        <end position="772"/>
    </location>
</feature>
<evidence type="ECO:0000313" key="4">
    <source>
        <dbReference type="Proteomes" id="UP001153636"/>
    </source>
</evidence>
<dbReference type="Proteomes" id="UP001153636">
    <property type="component" value="Chromosome 14"/>
</dbReference>
<keyword evidence="1" id="KW-0472">Membrane</keyword>
<gene>
    <name evidence="3" type="ORF">PSYICH_LOCUS4565</name>
</gene>
<keyword evidence="4" id="KW-1185">Reference proteome</keyword>
<feature type="transmembrane region" description="Helical" evidence="1">
    <location>
        <begin position="752"/>
        <end position="770"/>
    </location>
</feature>
<accession>A0A9P0CR17</accession>
<organism evidence="3 4">
    <name type="scientific">Psylliodes chrysocephalus</name>
    <dbReference type="NCBI Taxonomy" id="3402493"/>
    <lineage>
        <taxon>Eukaryota</taxon>
        <taxon>Metazoa</taxon>
        <taxon>Ecdysozoa</taxon>
        <taxon>Arthropoda</taxon>
        <taxon>Hexapoda</taxon>
        <taxon>Insecta</taxon>
        <taxon>Pterygota</taxon>
        <taxon>Neoptera</taxon>
        <taxon>Endopterygota</taxon>
        <taxon>Coleoptera</taxon>
        <taxon>Polyphaga</taxon>
        <taxon>Cucujiformia</taxon>
        <taxon>Chrysomeloidea</taxon>
        <taxon>Chrysomelidae</taxon>
        <taxon>Galerucinae</taxon>
        <taxon>Alticini</taxon>
        <taxon>Psylliodes</taxon>
    </lineage>
</organism>
<evidence type="ECO:0000313" key="3">
    <source>
        <dbReference type="EMBL" id="CAH1103569.1"/>
    </source>
</evidence>
<evidence type="ECO:0008006" key="5">
    <source>
        <dbReference type="Google" id="ProtNLM"/>
    </source>
</evidence>
<evidence type="ECO:0000256" key="1">
    <source>
        <dbReference type="SAM" id="Phobius"/>
    </source>
</evidence>
<dbReference type="EMBL" id="OV651826">
    <property type="protein sequence ID" value="CAH1103569.1"/>
    <property type="molecule type" value="Genomic_DNA"/>
</dbReference>
<protein>
    <recommendedName>
        <fullName evidence="5">VWFA domain-containing protein</fullName>
    </recommendedName>
</protein>
<sequence length="772" mass="85932">MDQRLIVVILCILGTTLFVKGQLNGVKPLLIPCYNVSAIPGIIIADNRPPMNLNIFLELLRRLEDANPTLTAREFSSLILQRLWQNGITSTGGNIDLNISIPFTPYGLEAYKGTLILQQYLPNSAQTFYYGDLQQADLCALHYMISDTINNTVRGDESVTCVRSAQYQARFRRGLEGSEESVGDDGNADTESVLHLTPRRLAINPTTVSSQCPVELGVLYTNHGTVKIGDVLSGLATALNQENVKGSDNRYAATLAGNLAHAALSQGISSVQVGSSGGWNSTINPKYFFLQRNSYLDFTDQDIRGSVDGILLALQLERSIKKKYSDVKLSQIIDMYYSPEQRGVFDSTFRACNRNILYSEFVSGDTLSTEVASIIKELDNSGQYPYTTNPDKYQLLVDGAVNSFAKYFPSINDLACPQVDSPTERVSTDLLIFLDPNWSFTPIQSIISYILDNIDVNKYGSRYTLFSGADATNLTNSTSHLLEFHKAYNLSIHEKLNKQFDYSKIYEVMETIVRGKLNNNTYTGGESTIVLLVTRTPPNESHKNFLEQRKEIIKQLLPDVTVMVLGSGTPGEYSSILLNPSKDFIPLSDTTNENDLKSTAKNVIDRIKTIPRSIVNPNCAYGFTGSTSTFSTTQYVDLNSVNYYKIVPNYFFKGDGPRILKITETSTGSITVCISRNQSRPDSLSANCKTIQLNVQTSDISDWCGSNFEECAPIYLSVYGNTTQYRCKDYFCRYPDSVRYTISLENVGCTSGTYTIIGNFFLIATLFLYLRF</sequence>
<name>A0A9P0CR17_9CUCU</name>
<keyword evidence="1" id="KW-1133">Transmembrane helix</keyword>
<proteinExistence type="predicted"/>